<accession>A0A3S3PZX8</accession>
<reference evidence="2 4" key="1">
    <citation type="journal article" date="2018" name="Gigascience">
        <title>Genomes of trombidid mites reveal novel predicted allergens and laterally-transferred genes associated with secondary metabolism.</title>
        <authorList>
            <person name="Dong X."/>
            <person name="Chaisiri K."/>
            <person name="Xia D."/>
            <person name="Armstrong S.D."/>
            <person name="Fang Y."/>
            <person name="Donnelly M.J."/>
            <person name="Kadowaki T."/>
            <person name="McGarry J.W."/>
            <person name="Darby A.C."/>
            <person name="Makepeace B.L."/>
        </authorList>
    </citation>
    <scope>NUCLEOTIDE SEQUENCE [LARGE SCALE GENOMIC DNA]</scope>
    <source>
        <strain evidence="2">UoL-WK</strain>
    </source>
</reference>
<organism evidence="2 4">
    <name type="scientific">Dinothrombium tinctorium</name>
    <dbReference type="NCBI Taxonomy" id="1965070"/>
    <lineage>
        <taxon>Eukaryota</taxon>
        <taxon>Metazoa</taxon>
        <taxon>Ecdysozoa</taxon>
        <taxon>Arthropoda</taxon>
        <taxon>Chelicerata</taxon>
        <taxon>Arachnida</taxon>
        <taxon>Acari</taxon>
        <taxon>Acariformes</taxon>
        <taxon>Trombidiformes</taxon>
        <taxon>Prostigmata</taxon>
        <taxon>Anystina</taxon>
        <taxon>Parasitengona</taxon>
        <taxon>Trombidioidea</taxon>
        <taxon>Trombidiidae</taxon>
        <taxon>Dinothrombium</taxon>
    </lineage>
</organism>
<name>A0A3S3PZX8_9ACAR</name>
<dbReference type="EMBL" id="NCKU01010356">
    <property type="protein sequence ID" value="RWS00853.1"/>
    <property type="molecule type" value="Genomic_DNA"/>
</dbReference>
<comment type="caution">
    <text evidence="2">The sequence shown here is derived from an EMBL/GenBank/DDBJ whole genome shotgun (WGS) entry which is preliminary data.</text>
</comment>
<dbReference type="GO" id="GO:0006508">
    <property type="term" value="P:proteolysis"/>
    <property type="evidence" value="ECO:0007669"/>
    <property type="project" value="InterPro"/>
</dbReference>
<feature type="non-terminal residue" evidence="2">
    <location>
        <position position="148"/>
    </location>
</feature>
<dbReference type="SUPFAM" id="SSF52129">
    <property type="entry name" value="Caspase-like"/>
    <property type="match status" value="1"/>
</dbReference>
<feature type="domain" description="Peptidase C14 caspase" evidence="1">
    <location>
        <begin position="5"/>
        <end position="144"/>
    </location>
</feature>
<dbReference type="InterPro" id="IPR011600">
    <property type="entry name" value="Pept_C14_caspase"/>
</dbReference>
<evidence type="ECO:0000259" key="1">
    <source>
        <dbReference type="Pfam" id="PF00656"/>
    </source>
</evidence>
<evidence type="ECO:0000313" key="3">
    <source>
        <dbReference type="EMBL" id="RWS00853.1"/>
    </source>
</evidence>
<gene>
    <name evidence="3" type="ORF">B4U79_18618</name>
    <name evidence="2" type="ORF">B4U79_18621</name>
</gene>
<dbReference type="EMBL" id="NCKU01010374">
    <property type="protein sequence ID" value="RWS00843.1"/>
    <property type="molecule type" value="Genomic_DNA"/>
</dbReference>
<reference evidence="2" key="2">
    <citation type="submission" date="2018-11" db="EMBL/GenBank/DDBJ databases">
        <title>Trombidioid mite genomics.</title>
        <authorList>
            <person name="Dong X."/>
        </authorList>
    </citation>
    <scope>NUCLEOTIDE SEQUENCE</scope>
    <source>
        <strain evidence="2">UoL-WK</strain>
    </source>
</reference>
<evidence type="ECO:0000313" key="4">
    <source>
        <dbReference type="Proteomes" id="UP000285301"/>
    </source>
</evidence>
<dbReference type="AlphaFoldDB" id="A0A3S3PZX8"/>
<proteinExistence type="predicted"/>
<dbReference type="Proteomes" id="UP000285301">
    <property type="component" value="Unassembled WGS sequence"/>
</dbReference>
<keyword evidence="4" id="KW-1185">Reference proteome</keyword>
<protein>
    <recommendedName>
        <fullName evidence="1">Peptidase C14 caspase domain-containing protein</fullName>
    </recommendedName>
</protein>
<dbReference type="Gene3D" id="3.40.50.1460">
    <property type="match status" value="1"/>
</dbReference>
<evidence type="ECO:0000313" key="2">
    <source>
        <dbReference type="EMBL" id="RWS00843.1"/>
    </source>
</evidence>
<dbReference type="Pfam" id="PF00656">
    <property type="entry name" value="Peptidase_C14"/>
    <property type="match status" value="1"/>
</dbReference>
<sequence length="148" mass="17305">MQLIDDSFYDVDKLINKFDNKNNPKFFHVLKAFIFDMCRGGADSERFQVKDCLSKGIKRKCSNIEESGSEIDDDLLWELPKRTKMLISYATTLGNTAMLGENQSLFSGSFIDFLKLNNRCHLEHILKKIQQKFYKEAQYQCIHTETFQ</sequence>
<dbReference type="InterPro" id="IPR029030">
    <property type="entry name" value="Caspase-like_dom_sf"/>
</dbReference>
<dbReference type="GO" id="GO:0004197">
    <property type="term" value="F:cysteine-type endopeptidase activity"/>
    <property type="evidence" value="ECO:0007669"/>
    <property type="project" value="InterPro"/>
</dbReference>